<accession>A0A392QUB5</accession>
<keyword evidence="2" id="KW-1185">Reference proteome</keyword>
<dbReference type="AlphaFoldDB" id="A0A392QUB5"/>
<sequence length="34" mass="3807">IFGFLRSAPDEAALRGVWVVLWRFAFGQLRCAPG</sequence>
<name>A0A392QUB5_9FABA</name>
<protein>
    <submittedName>
        <fullName evidence="1">Uncharacterized protein</fullName>
    </submittedName>
</protein>
<evidence type="ECO:0000313" key="1">
    <source>
        <dbReference type="EMBL" id="MCI27888.1"/>
    </source>
</evidence>
<proteinExistence type="predicted"/>
<feature type="non-terminal residue" evidence="1">
    <location>
        <position position="1"/>
    </location>
</feature>
<reference evidence="1 2" key="1">
    <citation type="journal article" date="2018" name="Front. Plant Sci.">
        <title>Red Clover (Trifolium pratense) and Zigzag Clover (T. medium) - A Picture of Genomic Similarities and Differences.</title>
        <authorList>
            <person name="Dluhosova J."/>
            <person name="Istvanek J."/>
            <person name="Nedelnik J."/>
            <person name="Repkova J."/>
        </authorList>
    </citation>
    <scope>NUCLEOTIDE SEQUENCE [LARGE SCALE GENOMIC DNA]</scope>
    <source>
        <strain evidence="2">cv. 10/8</strain>
        <tissue evidence="1">Leaf</tissue>
    </source>
</reference>
<organism evidence="1 2">
    <name type="scientific">Trifolium medium</name>
    <dbReference type="NCBI Taxonomy" id="97028"/>
    <lineage>
        <taxon>Eukaryota</taxon>
        <taxon>Viridiplantae</taxon>
        <taxon>Streptophyta</taxon>
        <taxon>Embryophyta</taxon>
        <taxon>Tracheophyta</taxon>
        <taxon>Spermatophyta</taxon>
        <taxon>Magnoliopsida</taxon>
        <taxon>eudicotyledons</taxon>
        <taxon>Gunneridae</taxon>
        <taxon>Pentapetalae</taxon>
        <taxon>rosids</taxon>
        <taxon>fabids</taxon>
        <taxon>Fabales</taxon>
        <taxon>Fabaceae</taxon>
        <taxon>Papilionoideae</taxon>
        <taxon>50 kb inversion clade</taxon>
        <taxon>NPAAA clade</taxon>
        <taxon>Hologalegina</taxon>
        <taxon>IRL clade</taxon>
        <taxon>Trifolieae</taxon>
        <taxon>Trifolium</taxon>
    </lineage>
</organism>
<dbReference type="Proteomes" id="UP000265520">
    <property type="component" value="Unassembled WGS sequence"/>
</dbReference>
<dbReference type="EMBL" id="LXQA010162074">
    <property type="protein sequence ID" value="MCI27888.1"/>
    <property type="molecule type" value="Genomic_DNA"/>
</dbReference>
<comment type="caution">
    <text evidence="1">The sequence shown here is derived from an EMBL/GenBank/DDBJ whole genome shotgun (WGS) entry which is preliminary data.</text>
</comment>
<evidence type="ECO:0000313" key="2">
    <source>
        <dbReference type="Proteomes" id="UP000265520"/>
    </source>
</evidence>